<keyword evidence="2" id="KW-1133">Transmembrane helix</keyword>
<dbReference type="AlphaFoldDB" id="A0A6G9YBV6"/>
<feature type="domain" description="DUF8176" evidence="3">
    <location>
        <begin position="192"/>
        <end position="314"/>
    </location>
</feature>
<evidence type="ECO:0000313" key="5">
    <source>
        <dbReference type="Proteomes" id="UP000503540"/>
    </source>
</evidence>
<evidence type="ECO:0000256" key="2">
    <source>
        <dbReference type="SAM" id="Phobius"/>
    </source>
</evidence>
<protein>
    <recommendedName>
        <fullName evidence="3">DUF8176 domain-containing protein</fullName>
    </recommendedName>
</protein>
<dbReference type="Pfam" id="PF26527">
    <property type="entry name" value="DUF8176"/>
    <property type="match status" value="1"/>
</dbReference>
<sequence>MTRSDSNEPGQEHNPFDTGLPMLRLPAKSQPKRKVRRGSGRRAPRPEPNQGVRAVRGDEDWQRWLDPAPEKPVIEPEPEPGRYRRDPADAEPYEENRTVVPSIIDRTGGNPGLGLRRPRRRDEPASSGNRLLPVLIALGVTVAIVAVVLVAFKASGKTKHPLAPTTSSVAAQPTAGSSAAATSEPASAVATPGCAQQRTPDVVSGTDPGGTGDGPSAILAFERAYYVQRSGYAARAVVAPDATVPPAEQIQRGINQIADGTRYCVRITPTPGGDGGQTRWQVQLTQQQPGQDPQTFTQVITTRTTADRTLITAISAG</sequence>
<feature type="transmembrane region" description="Helical" evidence="2">
    <location>
        <begin position="131"/>
        <end position="152"/>
    </location>
</feature>
<reference evidence="4 5" key="1">
    <citation type="journal article" date="2019" name="ACS Chem. Biol.">
        <title>Identification and Mobilization of a Cryptic Antibiotic Biosynthesis Gene Locus from a Human-Pathogenic Nocardia Isolate.</title>
        <authorList>
            <person name="Herisse M."/>
            <person name="Ishida K."/>
            <person name="Porter J.L."/>
            <person name="Howden B."/>
            <person name="Hertweck C."/>
            <person name="Stinear T.P."/>
            <person name="Pidot S.J."/>
        </authorList>
    </citation>
    <scope>NUCLEOTIDE SEQUENCE [LARGE SCALE GENOMIC DNA]</scope>
    <source>
        <strain evidence="4 5">AUSMDU00012717</strain>
    </source>
</reference>
<gene>
    <name evidence="4" type="ORF">F5544_13020</name>
</gene>
<dbReference type="InterPro" id="IPR058489">
    <property type="entry name" value="DUF8176"/>
</dbReference>
<feature type="compositionally biased region" description="Basic and acidic residues" evidence="1">
    <location>
        <begin position="55"/>
        <end position="88"/>
    </location>
</feature>
<feature type="compositionally biased region" description="Basic residues" evidence="1">
    <location>
        <begin position="30"/>
        <end position="43"/>
    </location>
</feature>
<keyword evidence="5" id="KW-1185">Reference proteome</keyword>
<feature type="region of interest" description="Disordered" evidence="1">
    <location>
        <begin position="1"/>
        <end position="127"/>
    </location>
</feature>
<evidence type="ECO:0000259" key="3">
    <source>
        <dbReference type="Pfam" id="PF26527"/>
    </source>
</evidence>
<keyword evidence="2" id="KW-0472">Membrane</keyword>
<evidence type="ECO:0000313" key="4">
    <source>
        <dbReference type="EMBL" id="QIS10493.1"/>
    </source>
</evidence>
<name>A0A6G9YBV6_9NOCA</name>
<keyword evidence="2" id="KW-0812">Transmembrane</keyword>
<dbReference type="RefSeq" id="WP_167473464.1">
    <property type="nucleotide sequence ID" value="NZ_CP046172.1"/>
</dbReference>
<feature type="compositionally biased region" description="Low complexity" evidence="1">
    <location>
        <begin position="170"/>
        <end position="192"/>
    </location>
</feature>
<proteinExistence type="predicted"/>
<dbReference type="EMBL" id="CP046172">
    <property type="protein sequence ID" value="QIS10493.1"/>
    <property type="molecule type" value="Genomic_DNA"/>
</dbReference>
<dbReference type="KEGG" id="nah:F5544_13020"/>
<accession>A0A6G9YBV6</accession>
<dbReference type="Proteomes" id="UP000503540">
    <property type="component" value="Chromosome"/>
</dbReference>
<organism evidence="4 5">
    <name type="scientific">Nocardia arthritidis</name>
    <dbReference type="NCBI Taxonomy" id="228602"/>
    <lineage>
        <taxon>Bacteria</taxon>
        <taxon>Bacillati</taxon>
        <taxon>Actinomycetota</taxon>
        <taxon>Actinomycetes</taxon>
        <taxon>Mycobacteriales</taxon>
        <taxon>Nocardiaceae</taxon>
        <taxon>Nocardia</taxon>
    </lineage>
</organism>
<feature type="region of interest" description="Disordered" evidence="1">
    <location>
        <begin position="158"/>
        <end position="215"/>
    </location>
</feature>
<evidence type="ECO:0000256" key="1">
    <source>
        <dbReference type="SAM" id="MobiDB-lite"/>
    </source>
</evidence>